<evidence type="ECO:0000256" key="1">
    <source>
        <dbReference type="ARBA" id="ARBA00023015"/>
    </source>
</evidence>
<dbReference type="PANTHER" id="PTHR30154">
    <property type="entry name" value="LEUCINE-RESPONSIVE REGULATORY PROTEIN"/>
    <property type="match status" value="1"/>
</dbReference>
<dbReference type="Gene3D" id="3.30.70.920">
    <property type="match status" value="1"/>
</dbReference>
<dbReference type="SMART" id="SM00344">
    <property type="entry name" value="HTH_ASNC"/>
    <property type="match status" value="1"/>
</dbReference>
<dbReference type="SUPFAM" id="SSF46785">
    <property type="entry name" value="Winged helix' DNA-binding domain"/>
    <property type="match status" value="1"/>
</dbReference>
<dbReference type="CDD" id="cd00090">
    <property type="entry name" value="HTH_ARSR"/>
    <property type="match status" value="1"/>
</dbReference>
<protein>
    <submittedName>
        <fullName evidence="5">Lrp/AsnC family transcriptional regulator</fullName>
    </submittedName>
</protein>
<sequence>MTKLLLIGMNKSHEEPIFQCFSLGKFSPSLPAQKSGNDMDYGDSIDRNLLSILEENARVTASELARRVGLARSSVQERIERLERRGVILGYRAIVGRREIDQSVAAYIFITTALRATRRLFTVLRGYPEISTADAISGPANILCRVNVNFLEDLEALIEELARIEEIESVTYSVVLSNKINRENALIARKAQ</sequence>
<dbReference type="InterPro" id="IPR011991">
    <property type="entry name" value="ArsR-like_HTH"/>
</dbReference>
<dbReference type="InterPro" id="IPR011008">
    <property type="entry name" value="Dimeric_a/b-barrel"/>
</dbReference>
<dbReference type="PRINTS" id="PR00033">
    <property type="entry name" value="HTHASNC"/>
</dbReference>
<dbReference type="EMBL" id="CP157961">
    <property type="protein sequence ID" value="XBT95137.1"/>
    <property type="molecule type" value="Genomic_DNA"/>
</dbReference>
<dbReference type="GO" id="GO:0043565">
    <property type="term" value="F:sequence-specific DNA binding"/>
    <property type="evidence" value="ECO:0007669"/>
    <property type="project" value="InterPro"/>
</dbReference>
<dbReference type="PROSITE" id="PS50956">
    <property type="entry name" value="HTH_ASNC_2"/>
    <property type="match status" value="1"/>
</dbReference>
<evidence type="ECO:0000256" key="2">
    <source>
        <dbReference type="ARBA" id="ARBA00023125"/>
    </source>
</evidence>
<keyword evidence="1" id="KW-0805">Transcription regulation</keyword>
<dbReference type="InterPro" id="IPR000485">
    <property type="entry name" value="AsnC-type_HTH_dom"/>
</dbReference>
<dbReference type="Pfam" id="PF01037">
    <property type="entry name" value="AsnC_trans_reg"/>
    <property type="match status" value="1"/>
</dbReference>
<dbReference type="PANTHER" id="PTHR30154:SF53">
    <property type="entry name" value="HTH-TYPE TRANSCRIPTIONAL REGULATOR LRPC"/>
    <property type="match status" value="1"/>
</dbReference>
<dbReference type="InterPro" id="IPR019888">
    <property type="entry name" value="Tscrpt_reg_AsnC-like"/>
</dbReference>
<dbReference type="GO" id="GO:0006355">
    <property type="term" value="P:regulation of DNA-templated transcription"/>
    <property type="evidence" value="ECO:0007669"/>
    <property type="project" value="UniProtKB-ARBA"/>
</dbReference>
<gene>
    <name evidence="5" type="ORF">ABM479_24630</name>
</gene>
<evidence type="ECO:0000256" key="3">
    <source>
        <dbReference type="ARBA" id="ARBA00023163"/>
    </source>
</evidence>
<keyword evidence="3" id="KW-0804">Transcription</keyword>
<dbReference type="Pfam" id="PF13412">
    <property type="entry name" value="HTH_24"/>
    <property type="match status" value="1"/>
</dbReference>
<dbReference type="InterPro" id="IPR036388">
    <property type="entry name" value="WH-like_DNA-bd_sf"/>
</dbReference>
<keyword evidence="5" id="KW-0614">Plasmid</keyword>
<organism evidence="5">
    <name type="scientific">Rhizobium sp. ZPR3</name>
    <dbReference type="NCBI Taxonomy" id="3158967"/>
    <lineage>
        <taxon>Bacteria</taxon>
        <taxon>Pseudomonadati</taxon>
        <taxon>Pseudomonadota</taxon>
        <taxon>Alphaproteobacteria</taxon>
        <taxon>Hyphomicrobiales</taxon>
        <taxon>Rhizobiaceae</taxon>
        <taxon>Rhizobium/Agrobacterium group</taxon>
        <taxon>Rhizobium</taxon>
    </lineage>
</organism>
<evidence type="ECO:0000259" key="4">
    <source>
        <dbReference type="PROSITE" id="PS50956"/>
    </source>
</evidence>
<geneLocation type="plasmid" evidence="5">
    <name>unnamed1</name>
</geneLocation>
<proteinExistence type="predicted"/>
<dbReference type="InterPro" id="IPR036390">
    <property type="entry name" value="WH_DNA-bd_sf"/>
</dbReference>
<reference evidence="5" key="1">
    <citation type="submission" date="2024-06" db="EMBL/GenBank/DDBJ databases">
        <authorList>
            <person name="Li T."/>
            <person name="Gao R."/>
        </authorList>
    </citation>
    <scope>NUCLEOTIDE SEQUENCE</scope>
    <source>
        <strain evidence="5">ZPR3</strain>
        <plasmid evidence="5">unnamed1</plasmid>
    </source>
</reference>
<dbReference type="InterPro" id="IPR019887">
    <property type="entry name" value="Tscrpt_reg_AsnC/Lrp_C"/>
</dbReference>
<keyword evidence="2" id="KW-0238">DNA-binding</keyword>
<name>A0AAU7RY47_9HYPH</name>
<dbReference type="Gene3D" id="1.10.10.10">
    <property type="entry name" value="Winged helix-like DNA-binding domain superfamily/Winged helix DNA-binding domain"/>
    <property type="match status" value="1"/>
</dbReference>
<accession>A0AAU7RY47</accession>
<evidence type="ECO:0000313" key="5">
    <source>
        <dbReference type="EMBL" id="XBT95137.1"/>
    </source>
</evidence>
<dbReference type="GO" id="GO:0043200">
    <property type="term" value="P:response to amino acid"/>
    <property type="evidence" value="ECO:0007669"/>
    <property type="project" value="TreeGrafter"/>
</dbReference>
<dbReference type="AlphaFoldDB" id="A0AAU7RY47"/>
<dbReference type="RefSeq" id="WP_349959284.1">
    <property type="nucleotide sequence ID" value="NZ_CP157961.1"/>
</dbReference>
<dbReference type="GO" id="GO:0005829">
    <property type="term" value="C:cytosol"/>
    <property type="evidence" value="ECO:0007669"/>
    <property type="project" value="TreeGrafter"/>
</dbReference>
<feature type="domain" description="HTH asnC-type" evidence="4">
    <location>
        <begin position="43"/>
        <end position="128"/>
    </location>
</feature>
<dbReference type="SUPFAM" id="SSF54909">
    <property type="entry name" value="Dimeric alpha+beta barrel"/>
    <property type="match status" value="1"/>
</dbReference>